<dbReference type="Pfam" id="PF14253">
    <property type="entry name" value="AbiH"/>
    <property type="match status" value="1"/>
</dbReference>
<reference evidence="1" key="1">
    <citation type="submission" date="2010-12" db="EMBL/GenBank/DDBJ databases">
        <title>Complete sequence of Bacillus cellulosilyticus DSM 2522.</title>
        <authorList>
            <consortium name="US DOE Joint Genome Institute"/>
            <person name="Lucas S."/>
            <person name="Copeland A."/>
            <person name="Lapidus A."/>
            <person name="Cheng J.-F."/>
            <person name="Bruce D."/>
            <person name="Goodwin L."/>
            <person name="Pitluck S."/>
            <person name="Chertkov O."/>
            <person name="Detter J.C."/>
            <person name="Han C."/>
            <person name="Tapia R."/>
            <person name="Land M."/>
            <person name="Hauser L."/>
            <person name="Jeffries C."/>
            <person name="Kyrpides N."/>
            <person name="Ivanova N."/>
            <person name="Mikhailova N."/>
            <person name="Brumm P."/>
            <person name="Mead D."/>
            <person name="Woyke T."/>
        </authorList>
    </citation>
    <scope>NUCLEOTIDE SEQUENCE [LARGE SCALE GENOMIC DNA]</scope>
    <source>
        <strain evidence="1">DSM 2522</strain>
    </source>
</reference>
<accession>E6TU41</accession>
<dbReference type="KEGG" id="bco:Bcell_0213"/>
<dbReference type="AlphaFoldDB" id="E6TU41"/>
<gene>
    <name evidence="1" type="ordered locus">Bcell_0213</name>
</gene>
<dbReference type="eggNOG" id="ENOG502ZARP">
    <property type="taxonomic scope" value="Bacteria"/>
</dbReference>
<protein>
    <recommendedName>
        <fullName evidence="3">Bacteriophage abortive infection AbiH</fullName>
    </recommendedName>
</protein>
<dbReference type="EMBL" id="CP002394">
    <property type="protein sequence ID" value="ADU28501.1"/>
    <property type="molecule type" value="Genomic_DNA"/>
</dbReference>
<organism evidence="1 2">
    <name type="scientific">Evansella cellulosilytica (strain ATCC 21833 / DSM 2522 / FERM P-1141 / JCM 9156 / N-4)</name>
    <name type="common">Bacillus cellulosilyticus</name>
    <dbReference type="NCBI Taxonomy" id="649639"/>
    <lineage>
        <taxon>Bacteria</taxon>
        <taxon>Bacillati</taxon>
        <taxon>Bacillota</taxon>
        <taxon>Bacilli</taxon>
        <taxon>Bacillales</taxon>
        <taxon>Bacillaceae</taxon>
        <taxon>Evansella</taxon>
    </lineage>
</organism>
<dbReference type="InterPro" id="IPR025935">
    <property type="entry name" value="AbiH"/>
</dbReference>
<dbReference type="STRING" id="649639.Bcell_0213"/>
<dbReference type="HOGENOM" id="CLU_045940_0_0_9"/>
<evidence type="ECO:0000313" key="1">
    <source>
        <dbReference type="EMBL" id="ADU28501.1"/>
    </source>
</evidence>
<dbReference type="RefSeq" id="WP_013486842.1">
    <property type="nucleotide sequence ID" value="NC_014829.1"/>
</dbReference>
<name>E6TU41_EVAC2</name>
<keyword evidence="2" id="KW-1185">Reference proteome</keyword>
<proteinExistence type="predicted"/>
<sequence>MANLFVIGNGFDLDHGLETSYNHFREYLLLNYPEIKMDELIVPDEIHLPDGGIEYDDAEVLSMLFYLINTAEQNEEKWSDIETALGYLDFSEAFDWFDDILDKDGDIDMWKTVYRNEDLSSQLVIPTTKIQNFFWEWVNSISLHSASPKSDFIKLLKDKEQFLSFNYTETLEIVYNISPENICHIHGKQTEEIYFGHGSKEDYYERYMQSHIGSQDGLSNIDEQLRKKTEKALEENLDFFESLRDANITNIYSYGFSFNEVDAIYFVEICKRINTKKVTWSFNDYDKANIEKYMEFLRSCGFKGDFKTFHIRE</sequence>
<evidence type="ECO:0008006" key="3">
    <source>
        <dbReference type="Google" id="ProtNLM"/>
    </source>
</evidence>
<dbReference type="Proteomes" id="UP000001401">
    <property type="component" value="Chromosome"/>
</dbReference>
<evidence type="ECO:0000313" key="2">
    <source>
        <dbReference type="Proteomes" id="UP000001401"/>
    </source>
</evidence>